<proteinExistence type="predicted"/>
<name>A0A0F9RGP9_9ZZZZ</name>
<protein>
    <recommendedName>
        <fullName evidence="1">Cyclic-phosphate processing Receiver domain-containing protein</fullName>
    </recommendedName>
</protein>
<dbReference type="InterPro" id="IPR046909">
    <property type="entry name" value="cREC_REC"/>
</dbReference>
<dbReference type="AlphaFoldDB" id="A0A0F9RGP9"/>
<reference evidence="2" key="1">
    <citation type="journal article" date="2015" name="Nature">
        <title>Complex archaea that bridge the gap between prokaryotes and eukaryotes.</title>
        <authorList>
            <person name="Spang A."/>
            <person name="Saw J.H."/>
            <person name="Jorgensen S.L."/>
            <person name="Zaremba-Niedzwiedzka K."/>
            <person name="Martijn J."/>
            <person name="Lind A.E."/>
            <person name="van Eijk R."/>
            <person name="Schleper C."/>
            <person name="Guy L."/>
            <person name="Ettema T.J."/>
        </authorList>
    </citation>
    <scope>NUCLEOTIDE SEQUENCE</scope>
</reference>
<comment type="caution">
    <text evidence="2">The sequence shown here is derived from an EMBL/GenBank/DDBJ whole genome shotgun (WGS) entry which is preliminary data.</text>
</comment>
<evidence type="ECO:0000313" key="2">
    <source>
        <dbReference type="EMBL" id="KKN55680.1"/>
    </source>
</evidence>
<feature type="domain" description="Cyclic-phosphate processing Receiver" evidence="1">
    <location>
        <begin position="1"/>
        <end position="89"/>
    </location>
</feature>
<sequence>MKIYLDDTRTCPQGWTLVMSAELAIDMLKQGAVDTISLDHDLGKNKKTGYDVVKWIEKEVATKGFIPPVIKVHTKNPVGRDNILAAIKNIKRLQEN</sequence>
<gene>
    <name evidence="2" type="ORF">LCGC14_0579820</name>
</gene>
<evidence type="ECO:0000259" key="1">
    <source>
        <dbReference type="Pfam" id="PF20274"/>
    </source>
</evidence>
<dbReference type="EMBL" id="LAZR01000875">
    <property type="protein sequence ID" value="KKN55680.1"/>
    <property type="molecule type" value="Genomic_DNA"/>
</dbReference>
<organism evidence="2">
    <name type="scientific">marine sediment metagenome</name>
    <dbReference type="NCBI Taxonomy" id="412755"/>
    <lineage>
        <taxon>unclassified sequences</taxon>
        <taxon>metagenomes</taxon>
        <taxon>ecological metagenomes</taxon>
    </lineage>
</organism>
<accession>A0A0F9RGP9</accession>
<dbReference type="Pfam" id="PF20274">
    <property type="entry name" value="cREC_REC"/>
    <property type="match status" value="1"/>
</dbReference>